<name>A0A9N8DYN2_9STRA</name>
<dbReference type="OrthoDB" id="416096at2759"/>
<feature type="domain" description="Beta-carotene isomerase D27-like C-terminal" evidence="3">
    <location>
        <begin position="163"/>
        <end position="251"/>
    </location>
</feature>
<dbReference type="Proteomes" id="UP001153069">
    <property type="component" value="Unassembled WGS sequence"/>
</dbReference>
<evidence type="ECO:0000256" key="1">
    <source>
        <dbReference type="SAM" id="MobiDB-lite"/>
    </source>
</evidence>
<feature type="chain" id="PRO_5040151517" description="Beta-carotene isomerase D27-like C-terminal domain-containing protein" evidence="2">
    <location>
        <begin position="20"/>
        <end position="311"/>
    </location>
</feature>
<dbReference type="PANTHER" id="PTHR33591:SF2">
    <property type="entry name" value="BETA-CAROTENE ISOMERASE D27"/>
    <property type="match status" value="1"/>
</dbReference>
<evidence type="ECO:0000256" key="2">
    <source>
        <dbReference type="SAM" id="SignalP"/>
    </source>
</evidence>
<dbReference type="PANTHER" id="PTHR33591">
    <property type="entry name" value="BETA-CAROTENE ISOMERASE D27"/>
    <property type="match status" value="1"/>
</dbReference>
<feature type="compositionally biased region" description="Polar residues" evidence="1">
    <location>
        <begin position="299"/>
        <end position="311"/>
    </location>
</feature>
<keyword evidence="2" id="KW-0732">Signal</keyword>
<reference evidence="4" key="1">
    <citation type="submission" date="2020-06" db="EMBL/GenBank/DDBJ databases">
        <authorList>
            <consortium name="Plant Systems Biology data submission"/>
        </authorList>
    </citation>
    <scope>NUCLEOTIDE SEQUENCE</scope>
    <source>
        <strain evidence="4">D6</strain>
    </source>
</reference>
<dbReference type="Pfam" id="PF13225">
    <property type="entry name" value="D27-like_C"/>
    <property type="match status" value="1"/>
</dbReference>
<keyword evidence="5" id="KW-1185">Reference proteome</keyword>
<dbReference type="EMBL" id="CAICTM010000479">
    <property type="protein sequence ID" value="CAB9511338.1"/>
    <property type="molecule type" value="Genomic_DNA"/>
</dbReference>
<protein>
    <recommendedName>
        <fullName evidence="3">Beta-carotene isomerase D27-like C-terminal domain-containing protein</fullName>
    </recommendedName>
</protein>
<evidence type="ECO:0000313" key="5">
    <source>
        <dbReference type="Proteomes" id="UP001153069"/>
    </source>
</evidence>
<dbReference type="AlphaFoldDB" id="A0A9N8DYN2"/>
<dbReference type="InterPro" id="IPR025114">
    <property type="entry name" value="D27-like_C"/>
</dbReference>
<evidence type="ECO:0000259" key="3">
    <source>
        <dbReference type="Pfam" id="PF13225"/>
    </source>
</evidence>
<comment type="caution">
    <text evidence="4">The sequence shown here is derived from an EMBL/GenBank/DDBJ whole genome shotgun (WGS) entry which is preliminary data.</text>
</comment>
<proteinExistence type="predicted"/>
<organism evidence="4 5">
    <name type="scientific">Seminavis robusta</name>
    <dbReference type="NCBI Taxonomy" id="568900"/>
    <lineage>
        <taxon>Eukaryota</taxon>
        <taxon>Sar</taxon>
        <taxon>Stramenopiles</taxon>
        <taxon>Ochrophyta</taxon>
        <taxon>Bacillariophyta</taxon>
        <taxon>Bacillariophyceae</taxon>
        <taxon>Bacillariophycidae</taxon>
        <taxon>Naviculales</taxon>
        <taxon>Naviculaceae</taxon>
        <taxon>Seminavis</taxon>
    </lineage>
</organism>
<dbReference type="InterPro" id="IPR038938">
    <property type="entry name" value="D27-like"/>
</dbReference>
<dbReference type="GO" id="GO:0005506">
    <property type="term" value="F:iron ion binding"/>
    <property type="evidence" value="ECO:0007669"/>
    <property type="project" value="InterPro"/>
</dbReference>
<accession>A0A9N8DYN2</accession>
<feature type="region of interest" description="Disordered" evidence="1">
    <location>
        <begin position="271"/>
        <end position="311"/>
    </location>
</feature>
<gene>
    <name evidence="4" type="ORF">SEMRO_480_G151380.1</name>
</gene>
<sequence>MLSSSSLLLLLLVLPCCSGFLQHAPLPSHTGSTQLCQSSESKQQPFFVSGPDADSKPDYENIHGPMGKAVDDIFLSMFRTKLAEQVGVDSDKDKTDYGALMDLAKAMNARFSDRTEIHQRAQKTLSELFPSWMPPSYAELFSKPFPGFSSRMNAWATKMAGTWLMGECEINDVELGHDSEGNTMIGKDQGLLVKRCRFLEESQCASICVNSCKIPTQNFFIHEMGLPLTMTPDYDTFECQFAFGKMPDDATEQLARSTPCLSQCPSRGGLREWHTSSSSESSQATTIHSPGDDIDSIGDHQQQQQCQLMEN</sequence>
<evidence type="ECO:0000313" key="4">
    <source>
        <dbReference type="EMBL" id="CAB9511338.1"/>
    </source>
</evidence>
<feature type="signal peptide" evidence="2">
    <location>
        <begin position="1"/>
        <end position="19"/>
    </location>
</feature>